<reference evidence="2" key="1">
    <citation type="journal article" date="2005" name="Nature">
        <title>The map-based sequence of the rice genome.</title>
        <authorList>
            <consortium name="International rice genome sequencing project (IRGSP)"/>
            <person name="Matsumoto T."/>
            <person name="Wu J."/>
            <person name="Kanamori H."/>
            <person name="Katayose Y."/>
            <person name="Fujisawa M."/>
            <person name="Namiki N."/>
            <person name="Mizuno H."/>
            <person name="Yamamoto K."/>
            <person name="Antonio B.A."/>
            <person name="Baba T."/>
            <person name="Sakata K."/>
            <person name="Nagamura Y."/>
            <person name="Aoki H."/>
            <person name="Arikawa K."/>
            <person name="Arita K."/>
            <person name="Bito T."/>
            <person name="Chiden Y."/>
            <person name="Fujitsuka N."/>
            <person name="Fukunaka R."/>
            <person name="Hamada M."/>
            <person name="Harada C."/>
            <person name="Hayashi A."/>
            <person name="Hijishita S."/>
            <person name="Honda M."/>
            <person name="Hosokawa S."/>
            <person name="Ichikawa Y."/>
            <person name="Idonuma A."/>
            <person name="Iijima M."/>
            <person name="Ikeda M."/>
            <person name="Ikeno M."/>
            <person name="Ito K."/>
            <person name="Ito S."/>
            <person name="Ito T."/>
            <person name="Ito Y."/>
            <person name="Ito Y."/>
            <person name="Iwabuchi A."/>
            <person name="Kamiya K."/>
            <person name="Karasawa W."/>
            <person name="Kurita K."/>
            <person name="Katagiri S."/>
            <person name="Kikuta A."/>
            <person name="Kobayashi H."/>
            <person name="Kobayashi N."/>
            <person name="Machita K."/>
            <person name="Maehara T."/>
            <person name="Masukawa M."/>
            <person name="Mizubayashi T."/>
            <person name="Mukai Y."/>
            <person name="Nagasaki H."/>
            <person name="Nagata Y."/>
            <person name="Naito S."/>
            <person name="Nakashima M."/>
            <person name="Nakama Y."/>
            <person name="Nakamichi Y."/>
            <person name="Nakamura M."/>
            <person name="Meguro A."/>
            <person name="Negishi M."/>
            <person name="Ohta I."/>
            <person name="Ohta T."/>
            <person name="Okamoto M."/>
            <person name="Ono N."/>
            <person name="Saji S."/>
            <person name="Sakaguchi M."/>
            <person name="Sakai K."/>
            <person name="Shibata M."/>
            <person name="Shimokawa T."/>
            <person name="Song J."/>
            <person name="Takazaki Y."/>
            <person name="Terasawa K."/>
            <person name="Tsugane M."/>
            <person name="Tsuji K."/>
            <person name="Ueda S."/>
            <person name="Waki K."/>
            <person name="Yamagata H."/>
            <person name="Yamamoto M."/>
            <person name="Yamamoto S."/>
            <person name="Yamane H."/>
            <person name="Yoshiki S."/>
            <person name="Yoshihara R."/>
            <person name="Yukawa K."/>
            <person name="Zhong H."/>
            <person name="Yano M."/>
            <person name="Yuan Q."/>
            <person name="Ouyang S."/>
            <person name="Liu J."/>
            <person name="Jones K.M."/>
            <person name="Gansberger K."/>
            <person name="Moffat K."/>
            <person name="Hill J."/>
            <person name="Bera J."/>
            <person name="Fadrosh D."/>
            <person name="Jin S."/>
            <person name="Johri S."/>
            <person name="Kim M."/>
            <person name="Overton L."/>
            <person name="Reardon M."/>
            <person name="Tsitrin T."/>
            <person name="Vuong H."/>
            <person name="Weaver B."/>
            <person name="Ciecko A."/>
            <person name="Tallon L."/>
            <person name="Jackson J."/>
            <person name="Pai G."/>
            <person name="Aken S.V."/>
            <person name="Utterback T."/>
            <person name="Reidmuller S."/>
            <person name="Feldblyum T."/>
            <person name="Hsiao J."/>
            <person name="Zismann V."/>
            <person name="Iobst S."/>
            <person name="de Vazeille A.R."/>
            <person name="Buell C.R."/>
            <person name="Ying K."/>
            <person name="Li Y."/>
            <person name="Lu T."/>
            <person name="Huang Y."/>
            <person name="Zhao Q."/>
            <person name="Feng Q."/>
            <person name="Zhang L."/>
            <person name="Zhu J."/>
            <person name="Weng Q."/>
            <person name="Mu J."/>
            <person name="Lu Y."/>
            <person name="Fan D."/>
            <person name="Liu Y."/>
            <person name="Guan J."/>
            <person name="Zhang Y."/>
            <person name="Yu S."/>
            <person name="Liu X."/>
            <person name="Zhang Y."/>
            <person name="Hong G."/>
            <person name="Han B."/>
            <person name="Choisne N."/>
            <person name="Demange N."/>
            <person name="Orjeda G."/>
            <person name="Samain S."/>
            <person name="Cattolico L."/>
            <person name="Pelletier E."/>
            <person name="Couloux A."/>
            <person name="Segurens B."/>
            <person name="Wincker P."/>
            <person name="D'Hont A."/>
            <person name="Scarpelli C."/>
            <person name="Weissenbach J."/>
            <person name="Salanoubat M."/>
            <person name="Quetier F."/>
            <person name="Yu Y."/>
            <person name="Kim H.R."/>
            <person name="Rambo T."/>
            <person name="Currie J."/>
            <person name="Collura K."/>
            <person name="Luo M."/>
            <person name="Yang T."/>
            <person name="Ammiraju J.S.S."/>
            <person name="Engler F."/>
            <person name="Soderlund C."/>
            <person name="Wing R.A."/>
            <person name="Palmer L.E."/>
            <person name="de la Bastide M."/>
            <person name="Spiegel L."/>
            <person name="Nascimento L."/>
            <person name="Zutavern T."/>
            <person name="O'Shaughnessy A."/>
            <person name="Dike S."/>
            <person name="Dedhia N."/>
            <person name="Preston R."/>
            <person name="Balija V."/>
            <person name="McCombie W.R."/>
            <person name="Chow T."/>
            <person name="Chen H."/>
            <person name="Chung M."/>
            <person name="Chen C."/>
            <person name="Shaw J."/>
            <person name="Wu H."/>
            <person name="Hsiao K."/>
            <person name="Chao Y."/>
            <person name="Chu M."/>
            <person name="Cheng C."/>
            <person name="Hour A."/>
            <person name="Lee P."/>
            <person name="Lin S."/>
            <person name="Lin Y."/>
            <person name="Liou J."/>
            <person name="Liu S."/>
            <person name="Hsing Y."/>
            <person name="Raghuvanshi S."/>
            <person name="Mohanty A."/>
            <person name="Bharti A.K."/>
            <person name="Gaur A."/>
            <person name="Gupta V."/>
            <person name="Kumar D."/>
            <person name="Ravi V."/>
            <person name="Vij S."/>
            <person name="Kapur A."/>
            <person name="Khurana P."/>
            <person name="Khurana P."/>
            <person name="Khurana J.P."/>
            <person name="Tyagi A.K."/>
            <person name="Gaikwad K."/>
            <person name="Singh A."/>
            <person name="Dalal V."/>
            <person name="Srivastava S."/>
            <person name="Dixit A."/>
            <person name="Pal A.K."/>
            <person name="Ghazi I.A."/>
            <person name="Yadav M."/>
            <person name="Pandit A."/>
            <person name="Bhargava A."/>
            <person name="Sureshbabu K."/>
            <person name="Batra K."/>
            <person name="Sharma T.R."/>
            <person name="Mohapatra T."/>
            <person name="Singh N.K."/>
            <person name="Messing J."/>
            <person name="Nelson A.B."/>
            <person name="Fuks G."/>
            <person name="Kavchok S."/>
            <person name="Keizer G."/>
            <person name="Linton E."/>
            <person name="Llaca V."/>
            <person name="Song R."/>
            <person name="Tanyolac B."/>
            <person name="Young S."/>
            <person name="Ho-Il K."/>
            <person name="Hahn J.H."/>
            <person name="Sangsakoo G."/>
            <person name="Vanavichit A."/>
            <person name="de Mattos Luiz.A.T."/>
            <person name="Zimmer P.D."/>
            <person name="Malone G."/>
            <person name="Dellagostin O."/>
            <person name="de Oliveira A.C."/>
            <person name="Bevan M."/>
            <person name="Bancroft I."/>
            <person name="Minx P."/>
            <person name="Cordum H."/>
            <person name="Wilson R."/>
            <person name="Cheng Z."/>
            <person name="Jin W."/>
            <person name="Jiang J."/>
            <person name="Leong S.A."/>
            <person name="Iwama H."/>
            <person name="Gojobori T."/>
            <person name="Itoh T."/>
            <person name="Niimura Y."/>
            <person name="Fujii Y."/>
            <person name="Habara T."/>
            <person name="Sakai H."/>
            <person name="Sato Y."/>
            <person name="Wilson G."/>
            <person name="Kumar K."/>
            <person name="McCouch S."/>
            <person name="Juretic N."/>
            <person name="Hoen D."/>
            <person name="Wright S."/>
            <person name="Bruskiewich R."/>
            <person name="Bureau T."/>
            <person name="Miyao A."/>
            <person name="Hirochika H."/>
            <person name="Nishikawa T."/>
            <person name="Kadowaki K."/>
            <person name="Sugiura M."/>
            <person name="Burr B."/>
            <person name="Sasaki T."/>
        </authorList>
    </citation>
    <scope>NUCLEOTIDE SEQUENCE [LARGE SCALE GENOMIC DNA]</scope>
    <source>
        <strain evidence="2">cv. Nipponbare</strain>
    </source>
</reference>
<name>Q6ZB10_ORYSJ</name>
<evidence type="ECO:0000313" key="1">
    <source>
        <dbReference type="EMBL" id="BAD01289.1"/>
    </source>
</evidence>
<dbReference type="EMBL" id="AP004648">
    <property type="protein sequence ID" value="BAD01289.1"/>
    <property type="molecule type" value="Genomic_DNA"/>
</dbReference>
<dbReference type="Proteomes" id="UP000000763">
    <property type="component" value="Chromosome 8"/>
</dbReference>
<accession>Q6ZB10</accession>
<reference evidence="2" key="2">
    <citation type="journal article" date="2008" name="Nucleic Acids Res.">
        <title>The rice annotation project database (RAP-DB): 2008 update.</title>
        <authorList>
            <consortium name="The rice annotation project (RAP)"/>
        </authorList>
    </citation>
    <scope>GENOME REANNOTATION</scope>
    <source>
        <strain evidence="2">cv. Nipponbare</strain>
    </source>
</reference>
<dbReference type="AlphaFoldDB" id="Q6ZB10"/>
<gene>
    <name evidence="1" type="primary">OJ1449_H02.25</name>
</gene>
<organism evidence="1 2">
    <name type="scientific">Oryza sativa subsp. japonica</name>
    <name type="common">Rice</name>
    <dbReference type="NCBI Taxonomy" id="39947"/>
    <lineage>
        <taxon>Eukaryota</taxon>
        <taxon>Viridiplantae</taxon>
        <taxon>Streptophyta</taxon>
        <taxon>Embryophyta</taxon>
        <taxon>Tracheophyta</taxon>
        <taxon>Spermatophyta</taxon>
        <taxon>Magnoliopsida</taxon>
        <taxon>Liliopsida</taxon>
        <taxon>Poales</taxon>
        <taxon>Poaceae</taxon>
        <taxon>BOP clade</taxon>
        <taxon>Oryzoideae</taxon>
        <taxon>Oryzeae</taxon>
        <taxon>Oryzinae</taxon>
        <taxon>Oryza</taxon>
        <taxon>Oryza sativa</taxon>
    </lineage>
</organism>
<evidence type="ECO:0000313" key="2">
    <source>
        <dbReference type="Proteomes" id="UP000000763"/>
    </source>
</evidence>
<sequence length="55" mass="6124">MERDGPYDGLCRFRIHLGMGGDCPLSWPLSELKFFPVGAVSKKLVSSLLSRMPVE</sequence>
<protein>
    <submittedName>
        <fullName evidence="1">Uncharacterized protein</fullName>
    </submittedName>
</protein>
<proteinExistence type="predicted"/>